<keyword evidence="4 7" id="KW-1133">Transmembrane helix</keyword>
<feature type="transmembrane region" description="Helical" evidence="7">
    <location>
        <begin position="103"/>
        <end position="121"/>
    </location>
</feature>
<organism evidence="9 10">
    <name type="scientific">Conoideocrella luteorostrata</name>
    <dbReference type="NCBI Taxonomy" id="1105319"/>
    <lineage>
        <taxon>Eukaryota</taxon>
        <taxon>Fungi</taxon>
        <taxon>Dikarya</taxon>
        <taxon>Ascomycota</taxon>
        <taxon>Pezizomycotina</taxon>
        <taxon>Sordariomycetes</taxon>
        <taxon>Hypocreomycetidae</taxon>
        <taxon>Hypocreales</taxon>
        <taxon>Clavicipitaceae</taxon>
        <taxon>Conoideocrella</taxon>
    </lineage>
</organism>
<dbReference type="PRINTS" id="PR01036">
    <property type="entry name" value="TCRTETB"/>
</dbReference>
<evidence type="ECO:0000259" key="8">
    <source>
        <dbReference type="PROSITE" id="PS50850"/>
    </source>
</evidence>
<evidence type="ECO:0000313" key="9">
    <source>
        <dbReference type="EMBL" id="KAK2603642.1"/>
    </source>
</evidence>
<evidence type="ECO:0000256" key="5">
    <source>
        <dbReference type="ARBA" id="ARBA00023136"/>
    </source>
</evidence>
<feature type="transmembrane region" description="Helical" evidence="7">
    <location>
        <begin position="34"/>
        <end position="59"/>
    </location>
</feature>
<dbReference type="Pfam" id="PF07690">
    <property type="entry name" value="MFS_1"/>
    <property type="match status" value="1"/>
</dbReference>
<dbReference type="Gene3D" id="1.20.1250.20">
    <property type="entry name" value="MFS general substrate transporter like domains"/>
    <property type="match status" value="1"/>
</dbReference>
<feature type="transmembrane region" description="Helical" evidence="7">
    <location>
        <begin position="127"/>
        <end position="148"/>
    </location>
</feature>
<dbReference type="InterPro" id="IPR036259">
    <property type="entry name" value="MFS_trans_sf"/>
</dbReference>
<evidence type="ECO:0000256" key="7">
    <source>
        <dbReference type="SAM" id="Phobius"/>
    </source>
</evidence>
<dbReference type="InterPro" id="IPR011701">
    <property type="entry name" value="MFS"/>
</dbReference>
<keyword evidence="5 7" id="KW-0472">Membrane</keyword>
<dbReference type="GO" id="GO:0022857">
    <property type="term" value="F:transmembrane transporter activity"/>
    <property type="evidence" value="ECO:0007669"/>
    <property type="project" value="InterPro"/>
</dbReference>
<dbReference type="Gene3D" id="1.20.1720.10">
    <property type="entry name" value="Multidrug resistance protein D"/>
    <property type="match status" value="1"/>
</dbReference>
<name>A0AAJ0G006_9HYPO</name>
<feature type="transmembrane region" description="Helical" evidence="7">
    <location>
        <begin position="229"/>
        <end position="248"/>
    </location>
</feature>
<feature type="transmembrane region" description="Helical" evidence="7">
    <location>
        <begin position="389"/>
        <end position="416"/>
    </location>
</feature>
<dbReference type="SUPFAM" id="SSF103473">
    <property type="entry name" value="MFS general substrate transporter"/>
    <property type="match status" value="1"/>
</dbReference>
<dbReference type="GO" id="GO:0005886">
    <property type="term" value="C:plasma membrane"/>
    <property type="evidence" value="ECO:0007669"/>
    <property type="project" value="TreeGrafter"/>
</dbReference>
<feature type="transmembrane region" description="Helical" evidence="7">
    <location>
        <begin position="506"/>
        <end position="525"/>
    </location>
</feature>
<accession>A0AAJ0G006</accession>
<feature type="transmembrane region" description="Helical" evidence="7">
    <location>
        <begin position="260"/>
        <end position="279"/>
    </location>
</feature>
<feature type="transmembrane region" description="Helical" evidence="7">
    <location>
        <begin position="364"/>
        <end position="383"/>
    </location>
</feature>
<dbReference type="PROSITE" id="PS50850">
    <property type="entry name" value="MFS"/>
    <property type="match status" value="1"/>
</dbReference>
<keyword evidence="2" id="KW-0813">Transport</keyword>
<feature type="transmembrane region" description="Helical" evidence="7">
    <location>
        <begin position="190"/>
        <end position="209"/>
    </location>
</feature>
<dbReference type="InterPro" id="IPR020846">
    <property type="entry name" value="MFS_dom"/>
</dbReference>
<dbReference type="PANTHER" id="PTHR23501:SF187">
    <property type="entry name" value="MAJOR FACILITATOR SUPERFAMILY (MFS) PROFILE DOMAIN-CONTAINING PROTEIN"/>
    <property type="match status" value="1"/>
</dbReference>
<evidence type="ECO:0000256" key="4">
    <source>
        <dbReference type="ARBA" id="ARBA00022989"/>
    </source>
</evidence>
<feature type="transmembrane region" description="Helical" evidence="7">
    <location>
        <begin position="299"/>
        <end position="323"/>
    </location>
</feature>
<keyword evidence="6" id="KW-0325">Glycoprotein</keyword>
<proteinExistence type="predicted"/>
<comment type="subcellular location">
    <subcellularLocation>
        <location evidence="1">Membrane</location>
        <topology evidence="1">Multi-pass membrane protein</topology>
    </subcellularLocation>
</comment>
<feature type="domain" description="Major facilitator superfamily (MFS) profile" evidence="8">
    <location>
        <begin position="37"/>
        <end position="530"/>
    </location>
</feature>
<feature type="transmembrane region" description="Helical" evidence="7">
    <location>
        <begin position="428"/>
        <end position="449"/>
    </location>
</feature>
<protein>
    <recommendedName>
        <fullName evidence="8">Major facilitator superfamily (MFS) profile domain-containing protein</fullName>
    </recommendedName>
</protein>
<gene>
    <name evidence="9" type="ORF">QQS21_004223</name>
</gene>
<evidence type="ECO:0000256" key="1">
    <source>
        <dbReference type="ARBA" id="ARBA00004141"/>
    </source>
</evidence>
<dbReference type="EMBL" id="JASWJB010000060">
    <property type="protein sequence ID" value="KAK2603642.1"/>
    <property type="molecule type" value="Genomic_DNA"/>
</dbReference>
<dbReference type="PANTHER" id="PTHR23501">
    <property type="entry name" value="MAJOR FACILITATOR SUPERFAMILY"/>
    <property type="match status" value="1"/>
</dbReference>
<keyword evidence="3 7" id="KW-0812">Transmembrane</keyword>
<evidence type="ECO:0000256" key="2">
    <source>
        <dbReference type="ARBA" id="ARBA00022448"/>
    </source>
</evidence>
<comment type="caution">
    <text evidence="9">The sequence shown here is derived from an EMBL/GenBank/DDBJ whole genome shotgun (WGS) entry which is preliminary data.</text>
</comment>
<dbReference type="Proteomes" id="UP001251528">
    <property type="component" value="Unassembled WGS sequence"/>
</dbReference>
<reference evidence="9" key="1">
    <citation type="submission" date="2023-06" db="EMBL/GenBank/DDBJ databases">
        <title>Conoideocrella luteorostrata (Hypocreales: Clavicipitaceae), a potential biocontrol fungus for elongate hemlock scale in United States Christmas tree production areas.</title>
        <authorList>
            <person name="Barrett H."/>
            <person name="Lovett B."/>
            <person name="Macias A.M."/>
            <person name="Stajich J.E."/>
            <person name="Kasson M.T."/>
        </authorList>
    </citation>
    <scope>NUCLEOTIDE SEQUENCE</scope>
    <source>
        <strain evidence="9">ARSEF 14590</strain>
    </source>
</reference>
<sequence>MAKLFKPSQSVSHSHILVRIMAEPSPKTGYGWRFWAIFPGLCIGGLLSALDATILSTVLPTISSKLGSDLLYVWAVNGYFVSQTAVQPLYGQIANIFGRRWPMIVAVMLFALGSGLCGGSSSTEMLIASRVVQGLGGGGINVMTEIIVADLVPLRERQQIMGIIFTAFAVGTFIGPVVGGAIVDHTSWRWVFYINLPLCGITLLLMLLFLNVRYDRDTTIRAKLKRVDFIGNTILIASVISILLSLTWGGTEHPWGSWNILVPLILGFLGLAGFMFYQISPCCLEPTMPLRLFSNRTAVLTYLLSFLHGIILYWVSMFLPVYFQSILEDTPEKSGIDLFASVIPMVPFAIIGGILITATGNYKWLLIAGFAAMAIGTGLFTLLDDKTTTVVWVIYQVVVAMGSGTALIATLPAILASLPESDVATATATWAFLRSFGSIWGVSIPSAVFNTRFINLADRISDEKLRAMLSNGGAYQLATKSFMQSLNNTPMVKAEVVGVYVDSLKLVWQVGLAFAVVGVPLSFLLKSLKLRDELNTEFGFEEKTSEKTSEEQGEAQR</sequence>
<feature type="transmembrane region" description="Helical" evidence="7">
    <location>
        <begin position="160"/>
        <end position="178"/>
    </location>
</feature>
<feature type="transmembrane region" description="Helical" evidence="7">
    <location>
        <begin position="71"/>
        <end position="91"/>
    </location>
</feature>
<evidence type="ECO:0000256" key="6">
    <source>
        <dbReference type="ARBA" id="ARBA00023180"/>
    </source>
</evidence>
<feature type="transmembrane region" description="Helical" evidence="7">
    <location>
        <begin position="335"/>
        <end position="357"/>
    </location>
</feature>
<evidence type="ECO:0000313" key="10">
    <source>
        <dbReference type="Proteomes" id="UP001251528"/>
    </source>
</evidence>
<dbReference type="AlphaFoldDB" id="A0AAJ0G006"/>
<keyword evidence="10" id="KW-1185">Reference proteome</keyword>
<evidence type="ECO:0000256" key="3">
    <source>
        <dbReference type="ARBA" id="ARBA00022692"/>
    </source>
</evidence>